<accession>A0ABS4GMK4</accession>
<proteinExistence type="predicted"/>
<evidence type="ECO:0000313" key="4">
    <source>
        <dbReference type="Proteomes" id="UP001519343"/>
    </source>
</evidence>
<comment type="caution">
    <text evidence="3">The sequence shown here is derived from an EMBL/GenBank/DDBJ whole genome shotgun (WGS) entry which is preliminary data.</text>
</comment>
<dbReference type="InterPro" id="IPR036582">
    <property type="entry name" value="Mao_N_sf"/>
</dbReference>
<sequence>MLRKLILCFLFLLSMSSPIYAKTEQVISLGKPDQPWDWPQGLAAENGVIYVLDGDSIKEIKDDQQRIFYDLYHLKTLLPGYLQSDAVIRSFRLATIDYYNDELYLSGLIFRNRQDEGLTATDGDPILGGTYNLLFKIHKGKATLLHLSKAETNEGFQPDAFFETKSGGPENLYQWGHYTLYDYAKYITFPRFSIAKDGTIVYVRQQDENRMGIDVNDPYKAAGYLHQYVALKDGKEKILYKWHGPLAVKIQGRYELGNLYHFVLPVLNGDQLDVYDGTVYIHHIDLASGERKTTELSSDDLIERPIYRNGSIYFLNDQGVFTVQKTSQQGRALWDYHWLLDDVKSTGINDVSGYEFDGKYLYVIDYDKRQIQKIATSGVDFKEHGIELIVNGSTISFVDAKPYMDTTAGRIFVPLRFVSETLAAEVNWDQNTQIVDLKKDGKNIALRIGDNNALVNQRTLYLDAPALLKGGRSYVPLRFISEALGAEVNWDPSTSTVSIQSN</sequence>
<name>A0ABS4GMK4_9BACL</name>
<feature type="chain" id="PRO_5045953334" description="Copper amine oxidase-like N-terminal domain-containing protein" evidence="1">
    <location>
        <begin position="22"/>
        <end position="502"/>
    </location>
</feature>
<evidence type="ECO:0000313" key="3">
    <source>
        <dbReference type="EMBL" id="MBP1931471.1"/>
    </source>
</evidence>
<reference evidence="3 4" key="1">
    <citation type="submission" date="2021-03" db="EMBL/GenBank/DDBJ databases">
        <title>Genomic Encyclopedia of Type Strains, Phase IV (KMG-IV): sequencing the most valuable type-strain genomes for metagenomic binning, comparative biology and taxonomic classification.</title>
        <authorList>
            <person name="Goeker M."/>
        </authorList>
    </citation>
    <scope>NUCLEOTIDE SEQUENCE [LARGE SCALE GENOMIC DNA]</scope>
    <source>
        <strain evidence="3 4">DSM 24738</strain>
    </source>
</reference>
<dbReference type="Pfam" id="PF07833">
    <property type="entry name" value="Cu_amine_oxidN1"/>
    <property type="match status" value="1"/>
</dbReference>
<protein>
    <recommendedName>
        <fullName evidence="2">Copper amine oxidase-like N-terminal domain-containing protein</fullName>
    </recommendedName>
</protein>
<dbReference type="SUPFAM" id="SSF55383">
    <property type="entry name" value="Copper amine oxidase, domain N"/>
    <property type="match status" value="1"/>
</dbReference>
<dbReference type="SUPFAM" id="SSF63825">
    <property type="entry name" value="YWTD domain"/>
    <property type="match status" value="1"/>
</dbReference>
<evidence type="ECO:0000259" key="2">
    <source>
        <dbReference type="Pfam" id="PF07833"/>
    </source>
</evidence>
<keyword evidence="1" id="KW-0732">Signal</keyword>
<organism evidence="3 4">
    <name type="scientific">Ammoniphilus resinae</name>
    <dbReference type="NCBI Taxonomy" id="861532"/>
    <lineage>
        <taxon>Bacteria</taxon>
        <taxon>Bacillati</taxon>
        <taxon>Bacillota</taxon>
        <taxon>Bacilli</taxon>
        <taxon>Bacillales</taxon>
        <taxon>Paenibacillaceae</taxon>
        <taxon>Aneurinibacillus group</taxon>
        <taxon>Ammoniphilus</taxon>
    </lineage>
</organism>
<evidence type="ECO:0000256" key="1">
    <source>
        <dbReference type="SAM" id="SignalP"/>
    </source>
</evidence>
<feature type="signal peptide" evidence="1">
    <location>
        <begin position="1"/>
        <end position="21"/>
    </location>
</feature>
<dbReference type="Proteomes" id="UP001519343">
    <property type="component" value="Unassembled WGS sequence"/>
</dbReference>
<gene>
    <name evidence="3" type="ORF">J2Z37_001472</name>
</gene>
<keyword evidence="4" id="KW-1185">Reference proteome</keyword>
<dbReference type="InterPro" id="IPR012854">
    <property type="entry name" value="Cu_amine_oxidase-like_N"/>
</dbReference>
<dbReference type="Gene3D" id="3.30.457.10">
    <property type="entry name" value="Copper amine oxidase-like, N-terminal domain"/>
    <property type="match status" value="1"/>
</dbReference>
<feature type="domain" description="Copper amine oxidase-like N-terminal" evidence="2">
    <location>
        <begin position="390"/>
        <end position="499"/>
    </location>
</feature>
<dbReference type="EMBL" id="JAGGKT010000003">
    <property type="protein sequence ID" value="MBP1931471.1"/>
    <property type="molecule type" value="Genomic_DNA"/>
</dbReference>